<protein>
    <submittedName>
        <fullName evidence="2">Uncharacterized protein</fullName>
    </submittedName>
</protein>
<gene>
    <name evidence="2" type="ORF">AVDCRST_MAG41-1420</name>
</gene>
<evidence type="ECO:0000256" key="1">
    <source>
        <dbReference type="SAM" id="MobiDB-lite"/>
    </source>
</evidence>
<sequence length="74" mass="7575">MRASASSANDWPNAFDRSASAGVSENRPLGVSSEFSRASTSTPPTSVGSPPVTWAAYATLASRPASEKDTSSPT</sequence>
<reference evidence="2" key="1">
    <citation type="submission" date="2020-02" db="EMBL/GenBank/DDBJ databases">
        <authorList>
            <person name="Meier V. D."/>
        </authorList>
    </citation>
    <scope>NUCLEOTIDE SEQUENCE</scope>
    <source>
        <strain evidence="2">AVDCRST_MAG41</strain>
    </source>
</reference>
<feature type="compositionally biased region" description="Polar residues" evidence="1">
    <location>
        <begin position="1"/>
        <end position="10"/>
    </location>
</feature>
<feature type="region of interest" description="Disordered" evidence="1">
    <location>
        <begin position="1"/>
        <end position="51"/>
    </location>
</feature>
<feature type="compositionally biased region" description="Low complexity" evidence="1">
    <location>
        <begin position="39"/>
        <end position="51"/>
    </location>
</feature>
<proteinExistence type="predicted"/>
<name>A0A6J4I4Y3_9ACTN</name>
<accession>A0A6J4I4Y3</accession>
<organism evidence="2">
    <name type="scientific">uncultured Mycobacteriales bacterium</name>
    <dbReference type="NCBI Taxonomy" id="581187"/>
    <lineage>
        <taxon>Bacteria</taxon>
        <taxon>Bacillati</taxon>
        <taxon>Actinomycetota</taxon>
        <taxon>Actinomycetes</taxon>
        <taxon>Mycobacteriales</taxon>
        <taxon>environmental samples</taxon>
    </lineage>
</organism>
<evidence type="ECO:0000313" key="2">
    <source>
        <dbReference type="EMBL" id="CAA9241235.1"/>
    </source>
</evidence>
<dbReference type="EMBL" id="CADCTP010000133">
    <property type="protein sequence ID" value="CAA9241235.1"/>
    <property type="molecule type" value="Genomic_DNA"/>
</dbReference>
<dbReference type="AlphaFoldDB" id="A0A6J4I4Y3"/>